<dbReference type="EMBL" id="FM992691">
    <property type="protein sequence ID" value="CAX42202.1"/>
    <property type="molecule type" value="Genomic_DNA"/>
</dbReference>
<dbReference type="Proteomes" id="UP000002605">
    <property type="component" value="Chromosome 4"/>
</dbReference>
<evidence type="ECO:0000313" key="2">
    <source>
        <dbReference type="CGD" id="CAL0000168705"/>
    </source>
</evidence>
<name>B9WG32_CANDC</name>
<evidence type="ECO:0000313" key="4">
    <source>
        <dbReference type="EMBL" id="CAX42202.1"/>
    </source>
</evidence>
<gene>
    <name evidence="3" type="ordered locus">Cd36_43280</name>
    <name evidence="2" type="ordered locus">Cd36_43425</name>
    <name evidence="4" type="ORF">CD36_43280</name>
    <name evidence="5" type="ORF">CD36_43425</name>
</gene>
<feature type="chain" id="PRO_5009686594" evidence="1">
    <location>
        <begin position="19"/>
        <end position="184"/>
    </location>
</feature>
<proteinExistence type="predicted"/>
<evidence type="ECO:0000313" key="3">
    <source>
        <dbReference type="CGD" id="CAL0000169189"/>
    </source>
</evidence>
<dbReference type="VEuPathDB" id="FungiDB:CD36_43425"/>
<organism evidence="4 6">
    <name type="scientific">Candida dubliniensis (strain CD36 / ATCC MYA-646 / CBS 7987 / NCPF 3949 / NRRL Y-17841)</name>
    <name type="common">Yeast</name>
    <dbReference type="NCBI Taxonomy" id="573826"/>
    <lineage>
        <taxon>Eukaryota</taxon>
        <taxon>Fungi</taxon>
        <taxon>Dikarya</taxon>
        <taxon>Ascomycota</taxon>
        <taxon>Saccharomycotina</taxon>
        <taxon>Pichiomycetes</taxon>
        <taxon>Debaryomycetaceae</taxon>
        <taxon>Candida/Lodderomyces clade</taxon>
        <taxon>Candida</taxon>
    </lineage>
</organism>
<dbReference type="KEGG" id="cdu:CD36_43425"/>
<sequence>MKFSKVASIAFLALSTQAAIVQNNQEPTKVKKDVVVGGANGDGNGNILSQREYNYDVLAKDDEISTIISIITSALTDVLPELIKIISGLLGDGSSPSGAPGSLDLQKIIDDVIEEIKKILPQTVLAVQQGSSKVKRDAASDIIQEFINEGIKLTPEVIAFLEKIVPQIIGAIIKEAPQLIGGSS</sequence>
<dbReference type="KEGG" id="cdu:CD36_43280"/>
<feature type="signal peptide" evidence="1">
    <location>
        <begin position="1"/>
        <end position="18"/>
    </location>
</feature>
<dbReference type="RefSeq" id="XP_002420000.1">
    <property type="nucleotide sequence ID" value="XM_002419955.1"/>
</dbReference>
<dbReference type="CGD" id="CAL0000168705">
    <property type="gene designation" value="Cd36_43425"/>
</dbReference>
<dbReference type="VEuPathDB" id="FungiDB:CD36_43280"/>
<keyword evidence="6" id="KW-1185">Reference proteome</keyword>
<keyword evidence="1" id="KW-0732">Signal</keyword>
<evidence type="ECO:0000313" key="5">
    <source>
        <dbReference type="EMBL" id="CAX42216.1"/>
    </source>
</evidence>
<dbReference type="RefSeq" id="XP_002419986.1">
    <property type="nucleotide sequence ID" value="XM_002419941.1"/>
</dbReference>
<dbReference type="HOGENOM" id="CLU_1467956_0_0_1"/>
<dbReference type="EMBL" id="FM992691">
    <property type="protein sequence ID" value="CAX42216.1"/>
    <property type="molecule type" value="Genomic_DNA"/>
</dbReference>
<evidence type="ECO:0000256" key="1">
    <source>
        <dbReference type="SAM" id="SignalP"/>
    </source>
</evidence>
<dbReference type="AlphaFoldDB" id="B9WG32"/>
<dbReference type="GeneID" id="8047834"/>
<dbReference type="CGD" id="CAL0000169189">
    <property type="gene designation" value="Cd36_43280"/>
</dbReference>
<evidence type="ECO:0000313" key="6">
    <source>
        <dbReference type="Proteomes" id="UP000002605"/>
    </source>
</evidence>
<accession>B9WG32</accession>
<dbReference type="OrthoDB" id="4027943at2759"/>
<reference evidence="4 6" key="1">
    <citation type="journal article" date="2009" name="Genome Res.">
        <title>Comparative genomics of the fungal pathogens Candida dubliniensis and Candida albicans.</title>
        <authorList>
            <person name="Jackson A.P."/>
            <person name="Gamble J.A."/>
            <person name="Yeomans T."/>
            <person name="Moran G.P."/>
            <person name="Saunders D."/>
            <person name="Harris D."/>
            <person name="Aslett M."/>
            <person name="Barrell J.F."/>
            <person name="Butler G."/>
            <person name="Citiulo F."/>
            <person name="Coleman D.C."/>
            <person name="de Groot P.W.J."/>
            <person name="Goodwin T.J."/>
            <person name="Quail M.A."/>
            <person name="McQuillan J."/>
            <person name="Munro C.A."/>
            <person name="Pain A."/>
            <person name="Poulter R.T."/>
            <person name="Rajandream M.A."/>
            <person name="Renauld H."/>
            <person name="Spiering M.J."/>
            <person name="Tivey A."/>
            <person name="Gow N.A.R."/>
            <person name="Barrell B."/>
            <person name="Sullivan D.J."/>
            <person name="Berriman M."/>
        </authorList>
    </citation>
    <scope>NUCLEOTIDE SEQUENCE [LARGE SCALE GENOMIC DNA]</scope>
    <source>
        <strain evidence="4">CD36</strain>
        <strain evidence="6">CD36 / ATCC MYA-646 / CBS 7987 / NCPF 3949 / NRRL Y-17841</strain>
    </source>
</reference>
<protein>
    <submittedName>
        <fullName evidence="4">Uncharacterized protein</fullName>
    </submittedName>
</protein>
<dbReference type="GeneID" id="8047727"/>